<name>A0A0A8ZQS8_ARUDO</name>
<dbReference type="EMBL" id="GBRH01260703">
    <property type="protein sequence ID" value="JAD37192.1"/>
    <property type="molecule type" value="Transcribed_RNA"/>
</dbReference>
<organism evidence="1">
    <name type="scientific">Arundo donax</name>
    <name type="common">Giant reed</name>
    <name type="synonym">Donax arundinaceus</name>
    <dbReference type="NCBI Taxonomy" id="35708"/>
    <lineage>
        <taxon>Eukaryota</taxon>
        <taxon>Viridiplantae</taxon>
        <taxon>Streptophyta</taxon>
        <taxon>Embryophyta</taxon>
        <taxon>Tracheophyta</taxon>
        <taxon>Spermatophyta</taxon>
        <taxon>Magnoliopsida</taxon>
        <taxon>Liliopsida</taxon>
        <taxon>Poales</taxon>
        <taxon>Poaceae</taxon>
        <taxon>PACMAD clade</taxon>
        <taxon>Arundinoideae</taxon>
        <taxon>Arundineae</taxon>
        <taxon>Arundo</taxon>
    </lineage>
</organism>
<evidence type="ECO:0000313" key="1">
    <source>
        <dbReference type="EMBL" id="JAD37192.1"/>
    </source>
</evidence>
<sequence length="40" mass="4557">MPRGTTWPESSEMVWSAGRSLNFAYISLPSSNRSSRHMLE</sequence>
<protein>
    <submittedName>
        <fullName evidence="1">Uncharacterized protein</fullName>
    </submittedName>
</protein>
<proteinExistence type="predicted"/>
<accession>A0A0A8ZQS8</accession>
<dbReference type="AlphaFoldDB" id="A0A0A8ZQS8"/>
<reference evidence="1" key="1">
    <citation type="submission" date="2014-09" db="EMBL/GenBank/DDBJ databases">
        <authorList>
            <person name="Magalhaes I.L.F."/>
            <person name="Oliveira U."/>
            <person name="Santos F.R."/>
            <person name="Vidigal T.H.D.A."/>
            <person name="Brescovit A.D."/>
            <person name="Santos A.J."/>
        </authorList>
    </citation>
    <scope>NUCLEOTIDE SEQUENCE</scope>
    <source>
        <tissue evidence="1">Shoot tissue taken approximately 20 cm above the soil surface</tissue>
    </source>
</reference>
<reference evidence="1" key="2">
    <citation type="journal article" date="2015" name="Data Brief">
        <title>Shoot transcriptome of the giant reed, Arundo donax.</title>
        <authorList>
            <person name="Barrero R.A."/>
            <person name="Guerrero F.D."/>
            <person name="Moolhuijzen P."/>
            <person name="Goolsby J.A."/>
            <person name="Tidwell J."/>
            <person name="Bellgard S.E."/>
            <person name="Bellgard M.I."/>
        </authorList>
    </citation>
    <scope>NUCLEOTIDE SEQUENCE</scope>
    <source>
        <tissue evidence="1">Shoot tissue taken approximately 20 cm above the soil surface</tissue>
    </source>
</reference>